<gene>
    <name evidence="1" type="ORF">BCAMP_06935</name>
</gene>
<dbReference type="STRING" id="1265861.BCAMP_06935"/>
<sequence length="68" mass="7572">MKNFLVAIVFISMFIGGGNVYASDNKGPMYTVTPVLPENQQKNITDQFDLLVKPGSTQIIQVILKKQE</sequence>
<comment type="caution">
    <text evidence="1">The sequence shown here is derived from an EMBL/GenBank/DDBJ whole genome shotgun (WGS) entry which is preliminary data.</text>
</comment>
<evidence type="ECO:0000313" key="2">
    <source>
        <dbReference type="Proteomes" id="UP000019243"/>
    </source>
</evidence>
<dbReference type="Proteomes" id="UP000019243">
    <property type="component" value="Unassembled WGS sequence"/>
</dbReference>
<accession>W7D2N0</accession>
<name>W7D2N0_9LIST</name>
<dbReference type="OrthoDB" id="5637at2"/>
<reference evidence="1 2" key="1">
    <citation type="submission" date="2012-12" db="EMBL/GenBank/DDBJ databases">
        <title>Novel taxa of Listeriaceae from agricultural environments in the United States.</title>
        <authorList>
            <person name="den Bakker H.C."/>
            <person name="Allred A."/>
            <person name="Warchocki S."/>
            <person name="Wright E.M."/>
            <person name="Burrell A."/>
            <person name="Nightingale K.K."/>
            <person name="Kephart D."/>
            <person name="Wiedmann M."/>
        </authorList>
    </citation>
    <scope>NUCLEOTIDE SEQUENCE [LARGE SCALE GENOMIC DNA]</scope>
    <source>
        <strain evidence="1 2">FSL F6-1037</strain>
    </source>
</reference>
<dbReference type="RefSeq" id="WP_035314557.1">
    <property type="nucleotide sequence ID" value="NZ_AODH01000026.1"/>
</dbReference>
<dbReference type="EMBL" id="AODH01000026">
    <property type="protein sequence ID" value="EUJ39538.1"/>
    <property type="molecule type" value="Genomic_DNA"/>
</dbReference>
<protein>
    <submittedName>
        <fullName evidence="1">Uncharacterized protein</fullName>
    </submittedName>
</protein>
<keyword evidence="2" id="KW-1185">Reference proteome</keyword>
<evidence type="ECO:0000313" key="1">
    <source>
        <dbReference type="EMBL" id="EUJ39538.1"/>
    </source>
</evidence>
<organism evidence="1 2">
    <name type="scientific">Brochothrix campestris FSL F6-1037</name>
    <dbReference type="NCBI Taxonomy" id="1265861"/>
    <lineage>
        <taxon>Bacteria</taxon>
        <taxon>Bacillati</taxon>
        <taxon>Bacillota</taxon>
        <taxon>Bacilli</taxon>
        <taxon>Bacillales</taxon>
        <taxon>Listeriaceae</taxon>
        <taxon>Brochothrix</taxon>
    </lineage>
</organism>
<proteinExistence type="predicted"/>
<dbReference type="AlphaFoldDB" id="W7D2N0"/>